<dbReference type="Proteomes" id="UP000708208">
    <property type="component" value="Unassembled WGS sequence"/>
</dbReference>
<accession>A0A8J2J9W9</accession>
<evidence type="ECO:0000313" key="9">
    <source>
        <dbReference type="Proteomes" id="UP000708208"/>
    </source>
</evidence>
<evidence type="ECO:0000256" key="5">
    <source>
        <dbReference type="ARBA" id="ARBA00023274"/>
    </source>
</evidence>
<dbReference type="EMBL" id="CAJVCH010027738">
    <property type="protein sequence ID" value="CAG7702926.1"/>
    <property type="molecule type" value="Genomic_DNA"/>
</dbReference>
<protein>
    <recommendedName>
        <fullName evidence="6">Large ribosomal subunit protein uL4m</fullName>
    </recommendedName>
    <alternativeName>
        <fullName evidence="7">39S ribosomal protein L4, mitochondrial</fullName>
    </alternativeName>
</protein>
<dbReference type="InterPro" id="IPR002136">
    <property type="entry name" value="Ribosomal_uL4"/>
</dbReference>
<evidence type="ECO:0000256" key="7">
    <source>
        <dbReference type="ARBA" id="ARBA00082711"/>
    </source>
</evidence>
<comment type="similarity">
    <text evidence="2">Belongs to the universal ribosomal protein uL4 family.</text>
</comment>
<comment type="caution">
    <text evidence="8">The sequence shown here is derived from an EMBL/GenBank/DDBJ whole genome shotgun (WGS) entry which is preliminary data.</text>
</comment>
<dbReference type="GO" id="GO:1990904">
    <property type="term" value="C:ribonucleoprotein complex"/>
    <property type="evidence" value="ECO:0007669"/>
    <property type="project" value="UniProtKB-KW"/>
</dbReference>
<evidence type="ECO:0000256" key="2">
    <source>
        <dbReference type="ARBA" id="ARBA00010528"/>
    </source>
</evidence>
<dbReference type="InterPro" id="IPR013005">
    <property type="entry name" value="Ribosomal_uL4-like"/>
</dbReference>
<dbReference type="GO" id="GO:0005840">
    <property type="term" value="C:ribosome"/>
    <property type="evidence" value="ECO:0007669"/>
    <property type="project" value="UniProtKB-KW"/>
</dbReference>
<evidence type="ECO:0000256" key="6">
    <source>
        <dbReference type="ARBA" id="ARBA00040565"/>
    </source>
</evidence>
<dbReference type="PANTHER" id="PTHR10746">
    <property type="entry name" value="50S RIBOSOMAL PROTEIN L4"/>
    <property type="match status" value="1"/>
</dbReference>
<dbReference type="FunFam" id="3.40.1370.10:FF:000005">
    <property type="entry name" value="39S ribosomal protein L4, mitochondrial"/>
    <property type="match status" value="1"/>
</dbReference>
<proteinExistence type="inferred from homology"/>
<evidence type="ECO:0000313" key="8">
    <source>
        <dbReference type="EMBL" id="CAG7702926.1"/>
    </source>
</evidence>
<dbReference type="GO" id="GO:0005743">
    <property type="term" value="C:mitochondrial inner membrane"/>
    <property type="evidence" value="ECO:0007669"/>
    <property type="project" value="UniProtKB-ARBA"/>
</dbReference>
<sequence length="308" mass="35230">MFTLITFSKFGNACMCTSKFIKSLSTTTNKLSELELNLTERNVSNEVAVMERGPLPIITGRQLPFVPDRRLVRQAWVDNLDTIEEKKLGLVDLHPDIFGAFPRIDILHDNIRWQKLYRYINWKHLPNRMERQGGGRKPWPQKGLGKARHGSIRSPIWYHGGKAHGPRGPETNFYMLPFYQRVMGLTTTLSMKFAQDDLKIVDTLDIPTDDPSYLQDLAAKRHWGVSVLYIDDSDLMPKNIALATDSVGHHNLMPVYGLNCHSMLKHETLVLTLAAVNKIEDKLLYWLHTNDPLTPAKKYTGQHTQGMQ</sequence>
<organism evidence="8 9">
    <name type="scientific">Allacma fusca</name>
    <dbReference type="NCBI Taxonomy" id="39272"/>
    <lineage>
        <taxon>Eukaryota</taxon>
        <taxon>Metazoa</taxon>
        <taxon>Ecdysozoa</taxon>
        <taxon>Arthropoda</taxon>
        <taxon>Hexapoda</taxon>
        <taxon>Collembola</taxon>
        <taxon>Symphypleona</taxon>
        <taxon>Sminthuridae</taxon>
        <taxon>Allacma</taxon>
    </lineage>
</organism>
<dbReference type="AlphaFoldDB" id="A0A8J2J9W9"/>
<gene>
    <name evidence="8" type="ORF">AFUS01_LOCUS4453</name>
</gene>
<dbReference type="Pfam" id="PF00573">
    <property type="entry name" value="Ribosomal_L4"/>
    <property type="match status" value="1"/>
</dbReference>
<reference evidence="8" key="1">
    <citation type="submission" date="2021-06" db="EMBL/GenBank/DDBJ databases">
        <authorList>
            <person name="Hodson N. C."/>
            <person name="Mongue J. A."/>
            <person name="Jaron S. K."/>
        </authorList>
    </citation>
    <scope>NUCLEOTIDE SEQUENCE</scope>
</reference>
<comment type="subcellular location">
    <subcellularLocation>
        <location evidence="1">Mitochondrion</location>
    </subcellularLocation>
</comment>
<evidence type="ECO:0000256" key="3">
    <source>
        <dbReference type="ARBA" id="ARBA00022980"/>
    </source>
</evidence>
<keyword evidence="4" id="KW-0496">Mitochondrion</keyword>
<evidence type="ECO:0000256" key="1">
    <source>
        <dbReference type="ARBA" id="ARBA00004173"/>
    </source>
</evidence>
<name>A0A8J2J9W9_9HEXA</name>
<keyword evidence="9" id="KW-1185">Reference proteome</keyword>
<dbReference type="PANTHER" id="PTHR10746:SF6">
    <property type="entry name" value="LARGE RIBOSOMAL SUBUNIT PROTEIN UL4M"/>
    <property type="match status" value="1"/>
</dbReference>
<dbReference type="GO" id="GO:0006412">
    <property type="term" value="P:translation"/>
    <property type="evidence" value="ECO:0007669"/>
    <property type="project" value="InterPro"/>
</dbReference>
<keyword evidence="3" id="KW-0689">Ribosomal protein</keyword>
<dbReference type="GO" id="GO:0003735">
    <property type="term" value="F:structural constituent of ribosome"/>
    <property type="evidence" value="ECO:0007669"/>
    <property type="project" value="InterPro"/>
</dbReference>
<keyword evidence="5" id="KW-0687">Ribonucleoprotein</keyword>
<dbReference type="OrthoDB" id="275876at2759"/>
<evidence type="ECO:0000256" key="4">
    <source>
        <dbReference type="ARBA" id="ARBA00023128"/>
    </source>
</evidence>